<reference evidence="2 3" key="2">
    <citation type="submission" date="2018-11" db="EMBL/GenBank/DDBJ databases">
        <authorList>
            <consortium name="Pathogen Informatics"/>
        </authorList>
    </citation>
    <scope>NUCLEOTIDE SEQUENCE [LARGE SCALE GENOMIC DNA]</scope>
</reference>
<keyword evidence="3" id="KW-1185">Reference proteome</keyword>
<organism evidence="4">
    <name type="scientific">Soboliphyme baturini</name>
    <dbReference type="NCBI Taxonomy" id="241478"/>
    <lineage>
        <taxon>Eukaryota</taxon>
        <taxon>Metazoa</taxon>
        <taxon>Ecdysozoa</taxon>
        <taxon>Nematoda</taxon>
        <taxon>Enoplea</taxon>
        <taxon>Dorylaimia</taxon>
        <taxon>Dioctophymatida</taxon>
        <taxon>Dioctophymatoidea</taxon>
        <taxon>Soboliphymatidae</taxon>
        <taxon>Soboliphyme</taxon>
    </lineage>
</organism>
<protein>
    <submittedName>
        <fullName evidence="2 4">Uncharacterized protein</fullName>
    </submittedName>
</protein>
<feature type="region of interest" description="Disordered" evidence="1">
    <location>
        <begin position="16"/>
        <end position="47"/>
    </location>
</feature>
<evidence type="ECO:0000313" key="2">
    <source>
        <dbReference type="EMBL" id="VDP10255.1"/>
    </source>
</evidence>
<evidence type="ECO:0000313" key="3">
    <source>
        <dbReference type="Proteomes" id="UP000270296"/>
    </source>
</evidence>
<evidence type="ECO:0000256" key="1">
    <source>
        <dbReference type="SAM" id="MobiDB-lite"/>
    </source>
</evidence>
<dbReference type="WBParaSite" id="SBAD_0000679401-mRNA-1">
    <property type="protein sequence ID" value="SBAD_0000679401-mRNA-1"/>
    <property type="gene ID" value="SBAD_0000679401"/>
</dbReference>
<evidence type="ECO:0000313" key="4">
    <source>
        <dbReference type="WBParaSite" id="SBAD_0000679401-mRNA-1"/>
    </source>
</evidence>
<dbReference type="EMBL" id="UZAM01009840">
    <property type="protein sequence ID" value="VDP10255.1"/>
    <property type="molecule type" value="Genomic_DNA"/>
</dbReference>
<proteinExistence type="predicted"/>
<name>A0A183ISE2_9BILA</name>
<gene>
    <name evidence="2" type="ORF">SBAD_LOCUS6539</name>
</gene>
<dbReference type="Proteomes" id="UP000270296">
    <property type="component" value="Unassembled WGS sequence"/>
</dbReference>
<dbReference type="AlphaFoldDB" id="A0A183ISE2"/>
<reference evidence="4" key="1">
    <citation type="submission" date="2016-06" db="UniProtKB">
        <authorList>
            <consortium name="WormBaseParasite"/>
        </authorList>
    </citation>
    <scope>IDENTIFICATION</scope>
</reference>
<sequence>MYPVLVQGKDRLDSEYFLPPAASRPDRQKKKSKRVGERAGGFDGGNTSMRRRYAARCWTLLGQALSGDAANATLTTKAALLLPAAGEVAGVMQNDDCHSN</sequence>
<accession>A0A183ISE2</accession>